<comment type="caution">
    <text evidence="1">The sequence shown here is derived from an EMBL/GenBank/DDBJ whole genome shotgun (WGS) entry which is preliminary data.</text>
</comment>
<sequence length="104" mass="11527">MNLLGVIGSLLEGTGLVNVLEAVYGENSSVLIMSGKAVHEVLRGDFHVDTYLHSEPITEMTQKDPEIQILLNKIKELYSSLLKAESTLADATCYENVLRELYET</sequence>
<accession>A0A9D4CGQ9</accession>
<dbReference type="Proteomes" id="UP000828390">
    <property type="component" value="Unassembled WGS sequence"/>
</dbReference>
<dbReference type="EMBL" id="JAIWYP010000012">
    <property type="protein sequence ID" value="KAH3724085.1"/>
    <property type="molecule type" value="Genomic_DNA"/>
</dbReference>
<evidence type="ECO:0000313" key="1">
    <source>
        <dbReference type="EMBL" id="KAH3724085.1"/>
    </source>
</evidence>
<dbReference type="AlphaFoldDB" id="A0A9D4CGQ9"/>
<protein>
    <submittedName>
        <fullName evidence="1">Uncharacterized protein</fullName>
    </submittedName>
</protein>
<gene>
    <name evidence="1" type="ORF">DPMN_049887</name>
</gene>
<proteinExistence type="predicted"/>
<organism evidence="1 2">
    <name type="scientific">Dreissena polymorpha</name>
    <name type="common">Zebra mussel</name>
    <name type="synonym">Mytilus polymorpha</name>
    <dbReference type="NCBI Taxonomy" id="45954"/>
    <lineage>
        <taxon>Eukaryota</taxon>
        <taxon>Metazoa</taxon>
        <taxon>Spiralia</taxon>
        <taxon>Lophotrochozoa</taxon>
        <taxon>Mollusca</taxon>
        <taxon>Bivalvia</taxon>
        <taxon>Autobranchia</taxon>
        <taxon>Heteroconchia</taxon>
        <taxon>Euheterodonta</taxon>
        <taxon>Imparidentia</taxon>
        <taxon>Neoheterodontei</taxon>
        <taxon>Myida</taxon>
        <taxon>Dreissenoidea</taxon>
        <taxon>Dreissenidae</taxon>
        <taxon>Dreissena</taxon>
    </lineage>
</organism>
<name>A0A9D4CGQ9_DREPO</name>
<reference evidence="1" key="1">
    <citation type="journal article" date="2019" name="bioRxiv">
        <title>The Genome of the Zebra Mussel, Dreissena polymorpha: A Resource for Invasive Species Research.</title>
        <authorList>
            <person name="McCartney M.A."/>
            <person name="Auch B."/>
            <person name="Kono T."/>
            <person name="Mallez S."/>
            <person name="Zhang Y."/>
            <person name="Obille A."/>
            <person name="Becker A."/>
            <person name="Abrahante J.E."/>
            <person name="Garbe J."/>
            <person name="Badalamenti J.P."/>
            <person name="Herman A."/>
            <person name="Mangelson H."/>
            <person name="Liachko I."/>
            <person name="Sullivan S."/>
            <person name="Sone E.D."/>
            <person name="Koren S."/>
            <person name="Silverstein K.A.T."/>
            <person name="Beckman K.B."/>
            <person name="Gohl D.M."/>
        </authorList>
    </citation>
    <scope>NUCLEOTIDE SEQUENCE</scope>
    <source>
        <strain evidence="1">Duluth1</strain>
        <tissue evidence="1">Whole animal</tissue>
    </source>
</reference>
<evidence type="ECO:0000313" key="2">
    <source>
        <dbReference type="Proteomes" id="UP000828390"/>
    </source>
</evidence>
<reference evidence="1" key="2">
    <citation type="submission" date="2020-11" db="EMBL/GenBank/DDBJ databases">
        <authorList>
            <person name="McCartney M.A."/>
            <person name="Auch B."/>
            <person name="Kono T."/>
            <person name="Mallez S."/>
            <person name="Becker A."/>
            <person name="Gohl D.M."/>
            <person name="Silverstein K.A.T."/>
            <person name="Koren S."/>
            <person name="Bechman K.B."/>
            <person name="Herman A."/>
            <person name="Abrahante J.E."/>
            <person name="Garbe J."/>
        </authorList>
    </citation>
    <scope>NUCLEOTIDE SEQUENCE</scope>
    <source>
        <strain evidence="1">Duluth1</strain>
        <tissue evidence="1">Whole animal</tissue>
    </source>
</reference>
<keyword evidence="2" id="KW-1185">Reference proteome</keyword>